<dbReference type="Pfam" id="PF00324">
    <property type="entry name" value="AA_permease"/>
    <property type="match status" value="1"/>
</dbReference>
<comment type="subcellular location">
    <subcellularLocation>
        <location evidence="1">Membrane</location>
        <topology evidence="1">Multi-pass membrane protein</topology>
    </subcellularLocation>
</comment>
<proteinExistence type="predicted"/>
<feature type="transmembrane region" description="Helical" evidence="5">
    <location>
        <begin position="64"/>
        <end position="85"/>
    </location>
</feature>
<name>A0A6J4N247_9ACTN</name>
<organism evidence="7">
    <name type="scientific">uncultured Nocardioides sp</name>
    <dbReference type="NCBI Taxonomy" id="198441"/>
    <lineage>
        <taxon>Bacteria</taxon>
        <taxon>Bacillati</taxon>
        <taxon>Actinomycetota</taxon>
        <taxon>Actinomycetes</taxon>
        <taxon>Propionibacteriales</taxon>
        <taxon>Nocardioidaceae</taxon>
        <taxon>Nocardioides</taxon>
        <taxon>environmental samples</taxon>
    </lineage>
</organism>
<feature type="transmembrane region" description="Helical" evidence="5">
    <location>
        <begin position="106"/>
        <end position="134"/>
    </location>
</feature>
<dbReference type="PIRSF" id="PIRSF006060">
    <property type="entry name" value="AA_transporter"/>
    <property type="match status" value="1"/>
</dbReference>
<evidence type="ECO:0000313" key="7">
    <source>
        <dbReference type="EMBL" id="CAA9375914.1"/>
    </source>
</evidence>
<gene>
    <name evidence="7" type="ORF">AVDCRST_MAG32-1188</name>
</gene>
<reference evidence="7" key="1">
    <citation type="submission" date="2020-02" db="EMBL/GenBank/DDBJ databases">
        <authorList>
            <person name="Meier V. D."/>
        </authorList>
    </citation>
    <scope>NUCLEOTIDE SEQUENCE</scope>
    <source>
        <strain evidence="7">AVDCRST_MAG32</strain>
    </source>
</reference>
<feature type="transmembrane region" description="Helical" evidence="5">
    <location>
        <begin position="215"/>
        <end position="234"/>
    </location>
</feature>
<dbReference type="InterPro" id="IPR004757">
    <property type="entry name" value="EtNH_permease"/>
</dbReference>
<protein>
    <submittedName>
        <fullName evidence="7">Amino acid permease in hypothetical Actinobacterial gene cluster</fullName>
    </submittedName>
</protein>
<dbReference type="Gene3D" id="1.20.1740.10">
    <property type="entry name" value="Amino acid/polyamine transporter I"/>
    <property type="match status" value="1"/>
</dbReference>
<dbReference type="PANTHER" id="PTHR42770:SF7">
    <property type="entry name" value="MEMBRANE PROTEIN"/>
    <property type="match status" value="1"/>
</dbReference>
<dbReference type="GO" id="GO:0055085">
    <property type="term" value="P:transmembrane transport"/>
    <property type="evidence" value="ECO:0007669"/>
    <property type="project" value="InterPro"/>
</dbReference>
<dbReference type="EMBL" id="CADCUM010000058">
    <property type="protein sequence ID" value="CAA9375914.1"/>
    <property type="molecule type" value="Genomic_DNA"/>
</dbReference>
<dbReference type="NCBIfam" id="TIGR00908">
    <property type="entry name" value="2A0305"/>
    <property type="match status" value="1"/>
</dbReference>
<evidence type="ECO:0000259" key="6">
    <source>
        <dbReference type="Pfam" id="PF00324"/>
    </source>
</evidence>
<evidence type="ECO:0000256" key="2">
    <source>
        <dbReference type="ARBA" id="ARBA00022692"/>
    </source>
</evidence>
<keyword evidence="2 5" id="KW-0812">Transmembrane</keyword>
<accession>A0A6J4N247</accession>
<evidence type="ECO:0000256" key="1">
    <source>
        <dbReference type="ARBA" id="ARBA00004141"/>
    </source>
</evidence>
<feature type="transmembrane region" description="Helical" evidence="5">
    <location>
        <begin position="255"/>
        <end position="277"/>
    </location>
</feature>
<feature type="transmembrane region" description="Helical" evidence="5">
    <location>
        <begin position="30"/>
        <end position="52"/>
    </location>
</feature>
<feature type="transmembrane region" description="Helical" evidence="5">
    <location>
        <begin position="306"/>
        <end position="326"/>
    </location>
</feature>
<sequence length="498" mass="51977">MTDDRRRVRGAEYEQVGGDYLQKRQLNQGAAGWVLLAGLGVAYVISGDFAGWNFGIAEGGWGGLLIATVLMAVMYTCMVFGLAEMASAMPVAGAGYGFARRAMGPLGGFATGTAILIEYSIAPAAIAAFIASYIQALGLFGGLAPWVIYLLAYGVFVGIHLYGVGEALKLMFAITALAVVGLVITVIALLPKFSASNLTNIDPGAAAGASEFLPFGYAGVLAAFVYGIWFFLAVEGVPLAAEEARDPQRDMPKGIIAAMSILLVTAALMLFLVPGAAGAEAMQASGNPLPEALRIALGEDSTIADLVNYIGLAGLVASFFSIIYAYSRQLFALSRAGYLPRVLSVTSGRKTPHLALIVPGAIGFILATALTYGMDGPDEGLADGMASAGALLINIAVFGATVSYVLLMLAHILLRRKEPELERPYRTPGGTATTGIALVLAVTAVIATFFVDEVAAGWTAAIFVAALAYFWFYSRHHLVASAPEEEFAALADAEKDLA</sequence>
<feature type="transmembrane region" description="Helical" evidence="5">
    <location>
        <begin position="431"/>
        <end position="450"/>
    </location>
</feature>
<keyword evidence="3 5" id="KW-1133">Transmembrane helix</keyword>
<evidence type="ECO:0000256" key="5">
    <source>
        <dbReference type="SAM" id="Phobius"/>
    </source>
</evidence>
<dbReference type="InterPro" id="IPR050367">
    <property type="entry name" value="APC_superfamily"/>
</dbReference>
<keyword evidence="4 5" id="KW-0472">Membrane</keyword>
<dbReference type="PANTHER" id="PTHR42770">
    <property type="entry name" value="AMINO ACID TRANSPORTER-RELATED"/>
    <property type="match status" value="1"/>
</dbReference>
<dbReference type="GO" id="GO:0016020">
    <property type="term" value="C:membrane"/>
    <property type="evidence" value="ECO:0007669"/>
    <property type="project" value="UniProtKB-SubCell"/>
</dbReference>
<feature type="transmembrane region" description="Helical" evidence="5">
    <location>
        <begin position="456"/>
        <end position="473"/>
    </location>
</feature>
<evidence type="ECO:0000256" key="4">
    <source>
        <dbReference type="ARBA" id="ARBA00023136"/>
    </source>
</evidence>
<feature type="transmembrane region" description="Helical" evidence="5">
    <location>
        <begin position="386"/>
        <end position="410"/>
    </location>
</feature>
<feature type="domain" description="Amino acid permease/ SLC12A" evidence="6">
    <location>
        <begin position="47"/>
        <end position="468"/>
    </location>
</feature>
<feature type="transmembrane region" description="Helical" evidence="5">
    <location>
        <begin position="146"/>
        <end position="163"/>
    </location>
</feature>
<evidence type="ECO:0000256" key="3">
    <source>
        <dbReference type="ARBA" id="ARBA00022989"/>
    </source>
</evidence>
<dbReference type="InterPro" id="IPR004841">
    <property type="entry name" value="AA-permease/SLC12A_dom"/>
</dbReference>
<feature type="transmembrane region" description="Helical" evidence="5">
    <location>
        <begin position="170"/>
        <end position="190"/>
    </location>
</feature>
<dbReference type="AlphaFoldDB" id="A0A6J4N247"/>
<feature type="transmembrane region" description="Helical" evidence="5">
    <location>
        <begin position="354"/>
        <end position="374"/>
    </location>
</feature>